<keyword evidence="6" id="KW-1185">Reference proteome</keyword>
<sequence length="88" mass="10246">MLIINKNILKKLKAISHEERLNILKTLIKEPTCVCELNKNSNYSQPNLSKHLKILKDADIIDYKKEGNKVIYFIIDKKIIEVLKILSI</sequence>
<evidence type="ECO:0000313" key="6">
    <source>
        <dbReference type="Proteomes" id="UP000245921"/>
    </source>
</evidence>
<evidence type="ECO:0000256" key="3">
    <source>
        <dbReference type="ARBA" id="ARBA00023163"/>
    </source>
</evidence>
<dbReference type="Gene3D" id="1.10.10.10">
    <property type="entry name" value="Winged helix-like DNA-binding domain superfamily/Winged helix DNA-binding domain"/>
    <property type="match status" value="1"/>
</dbReference>
<dbReference type="CDD" id="cd00090">
    <property type="entry name" value="HTH_ARSR"/>
    <property type="match status" value="1"/>
</dbReference>
<comment type="caution">
    <text evidence="5">The sequence shown here is derived from an EMBL/GenBank/DDBJ whole genome shotgun (WGS) entry which is preliminary data.</text>
</comment>
<dbReference type="PANTHER" id="PTHR43132">
    <property type="entry name" value="ARSENICAL RESISTANCE OPERON REPRESSOR ARSR-RELATED"/>
    <property type="match status" value="1"/>
</dbReference>
<dbReference type="NCBIfam" id="NF033788">
    <property type="entry name" value="HTH_metalloreg"/>
    <property type="match status" value="1"/>
</dbReference>
<dbReference type="InterPro" id="IPR001845">
    <property type="entry name" value="HTH_ArsR_DNA-bd_dom"/>
</dbReference>
<accession>A0AA45C6E6</accession>
<dbReference type="PROSITE" id="PS50987">
    <property type="entry name" value="HTH_ARSR_2"/>
    <property type="match status" value="1"/>
</dbReference>
<feature type="domain" description="HTH arsR-type" evidence="4">
    <location>
        <begin position="1"/>
        <end position="88"/>
    </location>
</feature>
<protein>
    <submittedName>
        <fullName evidence="5">DNA-binding transcriptional ArsR family regulator</fullName>
    </submittedName>
</protein>
<dbReference type="InterPro" id="IPR011991">
    <property type="entry name" value="ArsR-like_HTH"/>
</dbReference>
<gene>
    <name evidence="5" type="ORF">C7380_11062</name>
</gene>
<evidence type="ECO:0000259" key="4">
    <source>
        <dbReference type="PROSITE" id="PS50987"/>
    </source>
</evidence>
<dbReference type="InterPro" id="IPR036388">
    <property type="entry name" value="WH-like_DNA-bd_sf"/>
</dbReference>
<dbReference type="GO" id="GO:0003677">
    <property type="term" value="F:DNA binding"/>
    <property type="evidence" value="ECO:0007669"/>
    <property type="project" value="UniProtKB-KW"/>
</dbReference>
<dbReference type="AlphaFoldDB" id="A0AA45C6E6"/>
<organism evidence="5 6">
    <name type="scientific">Oceanotoga teriensis</name>
    <dbReference type="NCBI Taxonomy" id="515440"/>
    <lineage>
        <taxon>Bacteria</taxon>
        <taxon>Thermotogati</taxon>
        <taxon>Thermotogota</taxon>
        <taxon>Thermotogae</taxon>
        <taxon>Petrotogales</taxon>
        <taxon>Petrotogaceae</taxon>
        <taxon>Oceanotoga</taxon>
    </lineage>
</organism>
<dbReference type="InterPro" id="IPR051011">
    <property type="entry name" value="Metal_resp_trans_reg"/>
</dbReference>
<evidence type="ECO:0000256" key="1">
    <source>
        <dbReference type="ARBA" id="ARBA00023015"/>
    </source>
</evidence>
<dbReference type="Pfam" id="PF01022">
    <property type="entry name" value="HTH_5"/>
    <property type="match status" value="1"/>
</dbReference>
<reference evidence="5 6" key="1">
    <citation type="submission" date="2018-05" db="EMBL/GenBank/DDBJ databases">
        <title>Genomic Encyclopedia of Type Strains, Phase IV (KMG-IV): sequencing the most valuable type-strain genomes for metagenomic binning, comparative biology and taxonomic classification.</title>
        <authorList>
            <person name="Goeker M."/>
        </authorList>
    </citation>
    <scope>NUCLEOTIDE SEQUENCE [LARGE SCALE GENOMIC DNA]</scope>
    <source>
        <strain evidence="5 6">DSM 24906</strain>
    </source>
</reference>
<dbReference type="EMBL" id="QGGI01000010">
    <property type="protein sequence ID" value="PWJ92069.1"/>
    <property type="molecule type" value="Genomic_DNA"/>
</dbReference>
<proteinExistence type="predicted"/>
<dbReference type="SMART" id="SM00418">
    <property type="entry name" value="HTH_ARSR"/>
    <property type="match status" value="1"/>
</dbReference>
<keyword evidence="1" id="KW-0805">Transcription regulation</keyword>
<dbReference type="GO" id="GO:0003700">
    <property type="term" value="F:DNA-binding transcription factor activity"/>
    <property type="evidence" value="ECO:0007669"/>
    <property type="project" value="InterPro"/>
</dbReference>
<dbReference type="SUPFAM" id="SSF46785">
    <property type="entry name" value="Winged helix' DNA-binding domain"/>
    <property type="match status" value="1"/>
</dbReference>
<evidence type="ECO:0000256" key="2">
    <source>
        <dbReference type="ARBA" id="ARBA00023125"/>
    </source>
</evidence>
<name>A0AA45C6E6_9BACT</name>
<evidence type="ECO:0000313" key="5">
    <source>
        <dbReference type="EMBL" id="PWJ92069.1"/>
    </source>
</evidence>
<dbReference type="PRINTS" id="PR00778">
    <property type="entry name" value="HTHARSR"/>
</dbReference>
<keyword evidence="2 5" id="KW-0238">DNA-binding</keyword>
<dbReference type="Proteomes" id="UP000245921">
    <property type="component" value="Unassembled WGS sequence"/>
</dbReference>
<keyword evidence="3" id="KW-0804">Transcription</keyword>
<dbReference type="InterPro" id="IPR036390">
    <property type="entry name" value="WH_DNA-bd_sf"/>
</dbReference>
<dbReference type="PANTHER" id="PTHR43132:SF2">
    <property type="entry name" value="ARSENICAL RESISTANCE OPERON REPRESSOR ARSR-RELATED"/>
    <property type="match status" value="1"/>
</dbReference>